<organism evidence="2 3">
    <name type="scientific">Seiridium unicorne</name>
    <dbReference type="NCBI Taxonomy" id="138068"/>
    <lineage>
        <taxon>Eukaryota</taxon>
        <taxon>Fungi</taxon>
        <taxon>Dikarya</taxon>
        <taxon>Ascomycota</taxon>
        <taxon>Pezizomycotina</taxon>
        <taxon>Sordariomycetes</taxon>
        <taxon>Xylariomycetidae</taxon>
        <taxon>Amphisphaeriales</taxon>
        <taxon>Sporocadaceae</taxon>
        <taxon>Seiridium</taxon>
    </lineage>
</organism>
<keyword evidence="3" id="KW-1185">Reference proteome</keyword>
<evidence type="ECO:0000313" key="2">
    <source>
        <dbReference type="EMBL" id="KAK9422672.1"/>
    </source>
</evidence>
<feature type="compositionally biased region" description="Polar residues" evidence="1">
    <location>
        <begin position="39"/>
        <end position="52"/>
    </location>
</feature>
<feature type="region of interest" description="Disordered" evidence="1">
    <location>
        <begin position="93"/>
        <end position="118"/>
    </location>
</feature>
<feature type="compositionally biased region" description="Polar residues" evidence="1">
    <location>
        <begin position="93"/>
        <end position="102"/>
    </location>
</feature>
<dbReference type="EMBL" id="JARVKF010000112">
    <property type="protein sequence ID" value="KAK9422672.1"/>
    <property type="molecule type" value="Genomic_DNA"/>
</dbReference>
<feature type="region of interest" description="Disordered" evidence="1">
    <location>
        <begin position="161"/>
        <end position="185"/>
    </location>
</feature>
<protein>
    <submittedName>
        <fullName evidence="2">Uncharacterized protein</fullName>
    </submittedName>
</protein>
<accession>A0ABR2V6Y7</accession>
<gene>
    <name evidence="2" type="ORF">SUNI508_00535</name>
</gene>
<proteinExistence type="predicted"/>
<evidence type="ECO:0000256" key="1">
    <source>
        <dbReference type="SAM" id="MobiDB-lite"/>
    </source>
</evidence>
<name>A0ABR2V6Y7_9PEZI</name>
<evidence type="ECO:0000313" key="3">
    <source>
        <dbReference type="Proteomes" id="UP001408356"/>
    </source>
</evidence>
<sequence>MTGGATQYSGMAVPSMFRSRAAGSSKDKDSDGEAAENCRTGNEQTKNHTLTVAKSRRITKSIQTPGAAAEDEHAITAGRDSAWLQARTSSITGNYRAGTSSPHGRGSGTRRGVRSRNRGLIASIGQGREVYARLITPTNAHPPLGLPGRGVTILAAGQHLVTSPFDPSPPSKEQGSPPRMGSAQDNSLCVSDAVRPKACLAFSSIIGVAPRPQAFGPETVPSFTRYKLA</sequence>
<dbReference type="Proteomes" id="UP001408356">
    <property type="component" value="Unassembled WGS sequence"/>
</dbReference>
<reference evidence="2 3" key="1">
    <citation type="journal article" date="2024" name="J. Plant Pathol.">
        <title>Sequence and assembly of the genome of Seiridium unicorne, isolate CBS 538.82, causal agent of cypress canker disease.</title>
        <authorList>
            <person name="Scali E."/>
            <person name="Rocca G.D."/>
            <person name="Danti R."/>
            <person name="Garbelotto M."/>
            <person name="Barberini S."/>
            <person name="Baroncelli R."/>
            <person name="Emiliani G."/>
        </authorList>
    </citation>
    <scope>NUCLEOTIDE SEQUENCE [LARGE SCALE GENOMIC DNA]</scope>
    <source>
        <strain evidence="2 3">BM-138-508</strain>
    </source>
</reference>
<feature type="region of interest" description="Disordered" evidence="1">
    <location>
        <begin position="1"/>
        <end position="74"/>
    </location>
</feature>
<comment type="caution">
    <text evidence="2">The sequence shown here is derived from an EMBL/GenBank/DDBJ whole genome shotgun (WGS) entry which is preliminary data.</text>
</comment>